<evidence type="ECO:0000259" key="3">
    <source>
        <dbReference type="PROSITE" id="PS50977"/>
    </source>
</evidence>
<protein>
    <submittedName>
        <fullName evidence="4">TetR family transcriptional regulator C-terminal domain-containing protein</fullName>
    </submittedName>
</protein>
<gene>
    <name evidence="4" type="ORF">M3M40_00030</name>
</gene>
<feature type="domain" description="HTH tetR-type" evidence="3">
    <location>
        <begin position="9"/>
        <end position="70"/>
    </location>
</feature>
<dbReference type="PANTHER" id="PTHR43479:SF7">
    <property type="entry name" value="TETR-FAMILY TRANSCRIPTIONAL REGULATOR"/>
    <property type="match status" value="1"/>
</dbReference>
<feature type="DNA-binding region" description="H-T-H motif" evidence="2">
    <location>
        <begin position="33"/>
        <end position="52"/>
    </location>
</feature>
<dbReference type="EMBL" id="CP097119">
    <property type="protein sequence ID" value="USS89238.1"/>
    <property type="molecule type" value="Genomic_DNA"/>
</dbReference>
<sequence length="180" mass="21024">MNQTDRRVRKTKQAIHASLEHLLQSTSSLEQISVTQICDQADIGRKTFYSHYADKYALMDDFLTDYLDELRITCTNVTDPHDVAKKTAIWVAFFWEHRRFFRLLFADQGPYQFRQKLFDFTYEQFIEKLELPPSAAVRFICHGIDGLINDLVTSQTEPDQTALVQEITRLLQLNLDSLQS</sequence>
<keyword evidence="5" id="KW-1185">Reference proteome</keyword>
<evidence type="ECO:0000313" key="4">
    <source>
        <dbReference type="EMBL" id="USS89238.1"/>
    </source>
</evidence>
<evidence type="ECO:0000256" key="2">
    <source>
        <dbReference type="PROSITE-ProRule" id="PRU00335"/>
    </source>
</evidence>
<evidence type="ECO:0000313" key="5">
    <source>
        <dbReference type="Proteomes" id="UP001055911"/>
    </source>
</evidence>
<accession>A0A9Q8ZTW5</accession>
<dbReference type="GO" id="GO:0003677">
    <property type="term" value="F:DNA binding"/>
    <property type="evidence" value="ECO:0007669"/>
    <property type="project" value="UniProtKB-UniRule"/>
</dbReference>
<reference evidence="4" key="1">
    <citation type="submission" date="2022-05" db="EMBL/GenBank/DDBJ databases">
        <authorList>
            <person name="Oliphant S.A."/>
            <person name="Watson-Haigh N.S."/>
            <person name="Sumby K.M."/>
            <person name="Gardner J.M."/>
            <person name="Jiranek V."/>
        </authorList>
    </citation>
    <scope>NUCLEOTIDE SEQUENCE</scope>
    <source>
        <strain evidence="4">KI4_B1</strain>
    </source>
</reference>
<name>A0A9Q8ZTW5_9LACO</name>
<dbReference type="AlphaFoldDB" id="A0A9Q8ZTW5"/>
<dbReference type="InterPro" id="IPR050624">
    <property type="entry name" value="HTH-type_Tx_Regulator"/>
</dbReference>
<dbReference type="PROSITE" id="PS50977">
    <property type="entry name" value="HTH_TETR_2"/>
    <property type="match status" value="1"/>
</dbReference>
<proteinExistence type="predicted"/>
<dbReference type="Gene3D" id="1.10.357.10">
    <property type="entry name" value="Tetracycline Repressor, domain 2"/>
    <property type="match status" value="1"/>
</dbReference>
<keyword evidence="1 2" id="KW-0238">DNA-binding</keyword>
<dbReference type="PANTHER" id="PTHR43479">
    <property type="entry name" value="ACREF/ENVCD OPERON REPRESSOR-RELATED"/>
    <property type="match status" value="1"/>
</dbReference>
<dbReference type="RefSeq" id="WP_252766772.1">
    <property type="nucleotide sequence ID" value="NZ_CP097117.1"/>
</dbReference>
<dbReference type="Proteomes" id="UP001055911">
    <property type="component" value="Chromosome"/>
</dbReference>
<dbReference type="InterPro" id="IPR001647">
    <property type="entry name" value="HTH_TetR"/>
</dbReference>
<dbReference type="SUPFAM" id="SSF46689">
    <property type="entry name" value="Homeodomain-like"/>
    <property type="match status" value="1"/>
</dbReference>
<organism evidence="4 5">
    <name type="scientific">Fructilactobacillus cliffordii</name>
    <dbReference type="NCBI Taxonomy" id="2940299"/>
    <lineage>
        <taxon>Bacteria</taxon>
        <taxon>Bacillati</taxon>
        <taxon>Bacillota</taxon>
        <taxon>Bacilli</taxon>
        <taxon>Lactobacillales</taxon>
        <taxon>Lactobacillaceae</taxon>
        <taxon>Fructilactobacillus</taxon>
    </lineage>
</organism>
<evidence type="ECO:0000256" key="1">
    <source>
        <dbReference type="ARBA" id="ARBA00023125"/>
    </source>
</evidence>
<dbReference type="InterPro" id="IPR009057">
    <property type="entry name" value="Homeodomain-like_sf"/>
</dbReference>